<keyword evidence="4" id="KW-1185">Reference proteome</keyword>
<evidence type="ECO:0000259" key="2">
    <source>
        <dbReference type="Pfam" id="PF02481"/>
    </source>
</evidence>
<dbReference type="Proteomes" id="UP001596263">
    <property type="component" value="Unassembled WGS sequence"/>
</dbReference>
<organism evidence="3 4">
    <name type="scientific">Streptomyces coerulescens</name>
    <dbReference type="NCBI Taxonomy" id="29304"/>
    <lineage>
        <taxon>Bacteria</taxon>
        <taxon>Bacillati</taxon>
        <taxon>Actinomycetota</taxon>
        <taxon>Actinomycetes</taxon>
        <taxon>Kitasatosporales</taxon>
        <taxon>Streptomycetaceae</taxon>
        <taxon>Streptomyces</taxon>
    </lineage>
</organism>
<dbReference type="RefSeq" id="WP_380864544.1">
    <property type="nucleotide sequence ID" value="NZ_JBHSKM010000045.1"/>
</dbReference>
<feature type="domain" description="Smf/DprA SLOG" evidence="2">
    <location>
        <begin position="67"/>
        <end position="280"/>
    </location>
</feature>
<evidence type="ECO:0000313" key="4">
    <source>
        <dbReference type="Proteomes" id="UP001596263"/>
    </source>
</evidence>
<name>A0ABW0CY75_STRCD</name>
<dbReference type="InterPro" id="IPR003488">
    <property type="entry name" value="DprA"/>
</dbReference>
<reference evidence="4" key="1">
    <citation type="journal article" date="2019" name="Int. J. Syst. Evol. Microbiol.">
        <title>The Global Catalogue of Microorganisms (GCM) 10K type strain sequencing project: providing services to taxonomists for standard genome sequencing and annotation.</title>
        <authorList>
            <consortium name="The Broad Institute Genomics Platform"/>
            <consortium name="The Broad Institute Genome Sequencing Center for Infectious Disease"/>
            <person name="Wu L."/>
            <person name="Ma J."/>
        </authorList>
    </citation>
    <scope>NUCLEOTIDE SEQUENCE [LARGE SCALE GENOMIC DNA]</scope>
    <source>
        <strain evidence="4">KCTC 42586</strain>
    </source>
</reference>
<dbReference type="PANTHER" id="PTHR43022:SF1">
    <property type="entry name" value="PROTEIN SMF"/>
    <property type="match status" value="1"/>
</dbReference>
<sequence length="281" mass="29424">MPSTNLSERAARTALAVHHAPHQVAPHLAHHSAQDVWQYGVDHDASGRLAQYRPREELANAQLTCHFVIPSDDEWPTALTDLGDHCPLGLWVRGHEHLPRLTGRAVAVTGNRTPTPQALTTTKAFATAVAEAGHTVTSTLSYGVDSTAHRAAALTGHATLAVLPRGLDRAHPHDHAQLLSSIPASGGAVVSLVKPGTEASGATLKASATLLAALVRAVVLIEAVDSFVPAMQTAEVAADLHRPLLVAPPTDDVRADGNFRLLAQERAVLVPGPADVLAALS</sequence>
<proteinExistence type="inferred from homology"/>
<evidence type="ECO:0000256" key="1">
    <source>
        <dbReference type="ARBA" id="ARBA00006525"/>
    </source>
</evidence>
<dbReference type="Gene3D" id="3.40.50.450">
    <property type="match status" value="1"/>
</dbReference>
<dbReference type="PANTHER" id="PTHR43022">
    <property type="entry name" value="PROTEIN SMF"/>
    <property type="match status" value="1"/>
</dbReference>
<dbReference type="SUPFAM" id="SSF102405">
    <property type="entry name" value="MCP/YpsA-like"/>
    <property type="match status" value="1"/>
</dbReference>
<comment type="caution">
    <text evidence="3">The sequence shown here is derived from an EMBL/GenBank/DDBJ whole genome shotgun (WGS) entry which is preliminary data.</text>
</comment>
<accession>A0ABW0CY75</accession>
<protein>
    <submittedName>
        <fullName evidence="3">DNA-processing protein DprA</fullName>
    </submittedName>
</protein>
<evidence type="ECO:0000313" key="3">
    <source>
        <dbReference type="EMBL" id="MFC5220073.1"/>
    </source>
</evidence>
<gene>
    <name evidence="3" type="ORF">ACFPQ9_40315</name>
</gene>
<dbReference type="Pfam" id="PF02481">
    <property type="entry name" value="DNA_processg_A"/>
    <property type="match status" value="1"/>
</dbReference>
<dbReference type="InterPro" id="IPR057666">
    <property type="entry name" value="DrpA_SLOG"/>
</dbReference>
<comment type="similarity">
    <text evidence="1">Belongs to the DprA/Smf family.</text>
</comment>
<dbReference type="EMBL" id="JBHSKM010000045">
    <property type="protein sequence ID" value="MFC5220073.1"/>
    <property type="molecule type" value="Genomic_DNA"/>
</dbReference>